<feature type="transmembrane region" description="Helical" evidence="13">
    <location>
        <begin position="97"/>
        <end position="115"/>
    </location>
</feature>
<evidence type="ECO:0000256" key="5">
    <source>
        <dbReference type="ARBA" id="ARBA00022617"/>
    </source>
</evidence>
<evidence type="ECO:0000256" key="6">
    <source>
        <dbReference type="ARBA" id="ARBA00022692"/>
    </source>
</evidence>
<accession>A0ABS8BTA9</accession>
<keyword evidence="5" id="KW-0349">Heme</keyword>
<organism evidence="15 16">
    <name type="scientific">Loktanella gaetbuli</name>
    <dbReference type="NCBI Taxonomy" id="2881335"/>
    <lineage>
        <taxon>Bacteria</taxon>
        <taxon>Pseudomonadati</taxon>
        <taxon>Pseudomonadota</taxon>
        <taxon>Alphaproteobacteria</taxon>
        <taxon>Rhodobacterales</taxon>
        <taxon>Roseobacteraceae</taxon>
        <taxon>Loktanella</taxon>
    </lineage>
</organism>
<evidence type="ECO:0000256" key="10">
    <source>
        <dbReference type="ARBA" id="ARBA00023004"/>
    </source>
</evidence>
<feature type="transmembrane region" description="Helical" evidence="13">
    <location>
        <begin position="127"/>
        <end position="149"/>
    </location>
</feature>
<comment type="caution">
    <text evidence="15">The sequence shown here is derived from an EMBL/GenBank/DDBJ whole genome shotgun (WGS) entry which is preliminary data.</text>
</comment>
<feature type="domain" description="Cytochrome b561 bacterial/Ni-hydrogenase" evidence="14">
    <location>
        <begin position="6"/>
        <end position="161"/>
    </location>
</feature>
<evidence type="ECO:0000313" key="15">
    <source>
        <dbReference type="EMBL" id="MCB5198711.1"/>
    </source>
</evidence>
<evidence type="ECO:0000256" key="11">
    <source>
        <dbReference type="ARBA" id="ARBA00023136"/>
    </source>
</evidence>
<dbReference type="Proteomes" id="UP001138961">
    <property type="component" value="Unassembled WGS sequence"/>
</dbReference>
<name>A0ABS8BTA9_9RHOB</name>
<dbReference type="InterPro" id="IPR052168">
    <property type="entry name" value="Cytochrome_b561_oxidase"/>
</dbReference>
<dbReference type="InterPro" id="IPR011577">
    <property type="entry name" value="Cyt_b561_bac/Ni-Hgenase"/>
</dbReference>
<gene>
    <name evidence="15" type="ORF">LGQ03_05615</name>
</gene>
<evidence type="ECO:0000256" key="9">
    <source>
        <dbReference type="ARBA" id="ARBA00022989"/>
    </source>
</evidence>
<evidence type="ECO:0000256" key="4">
    <source>
        <dbReference type="ARBA" id="ARBA00022475"/>
    </source>
</evidence>
<evidence type="ECO:0000259" key="14">
    <source>
        <dbReference type="Pfam" id="PF01292"/>
    </source>
</evidence>
<dbReference type="PANTHER" id="PTHR30529:SF1">
    <property type="entry name" value="CYTOCHROME B561 HOMOLOG 2"/>
    <property type="match status" value="1"/>
</dbReference>
<evidence type="ECO:0000256" key="3">
    <source>
        <dbReference type="ARBA" id="ARBA00022448"/>
    </source>
</evidence>
<dbReference type="Pfam" id="PF01292">
    <property type="entry name" value="Ni_hydr_CYTB"/>
    <property type="match status" value="1"/>
</dbReference>
<keyword evidence="11 13" id="KW-0472">Membrane</keyword>
<protein>
    <submittedName>
        <fullName evidence="15">Cytochrome b/b6 domain-containing protein</fullName>
    </submittedName>
</protein>
<dbReference type="InterPro" id="IPR016174">
    <property type="entry name" value="Di-haem_cyt_TM"/>
</dbReference>
<comment type="subcellular location">
    <subcellularLocation>
        <location evidence="2">Cell membrane</location>
        <topology evidence="2">Multi-pass membrane protein</topology>
    </subcellularLocation>
</comment>
<evidence type="ECO:0000256" key="8">
    <source>
        <dbReference type="ARBA" id="ARBA00022982"/>
    </source>
</evidence>
<dbReference type="PANTHER" id="PTHR30529">
    <property type="entry name" value="CYTOCHROME B561"/>
    <property type="match status" value="1"/>
</dbReference>
<keyword evidence="10" id="KW-0408">Iron</keyword>
<keyword evidence="8" id="KW-0249">Electron transport</keyword>
<dbReference type="RefSeq" id="WP_226747605.1">
    <property type="nucleotide sequence ID" value="NZ_JAJATZ010000002.1"/>
</dbReference>
<evidence type="ECO:0000256" key="12">
    <source>
        <dbReference type="ARBA" id="ARBA00037975"/>
    </source>
</evidence>
<comment type="cofactor">
    <cofactor evidence="1">
        <name>heme b</name>
        <dbReference type="ChEBI" id="CHEBI:60344"/>
    </cofactor>
</comment>
<feature type="transmembrane region" description="Helical" evidence="13">
    <location>
        <begin position="49"/>
        <end position="67"/>
    </location>
</feature>
<comment type="similarity">
    <text evidence="12">Belongs to the cytochrome b561 family.</text>
</comment>
<evidence type="ECO:0000256" key="7">
    <source>
        <dbReference type="ARBA" id="ARBA00022723"/>
    </source>
</evidence>
<evidence type="ECO:0000313" key="16">
    <source>
        <dbReference type="Proteomes" id="UP001138961"/>
    </source>
</evidence>
<keyword evidence="7" id="KW-0479">Metal-binding</keyword>
<dbReference type="EMBL" id="JAJATZ010000002">
    <property type="protein sequence ID" value="MCB5198711.1"/>
    <property type="molecule type" value="Genomic_DNA"/>
</dbReference>
<reference evidence="15" key="1">
    <citation type="submission" date="2021-10" db="EMBL/GenBank/DDBJ databases">
        <title>Loktanella gaetbuli sp. nov., isolated from a tidal flat.</title>
        <authorList>
            <person name="Park S."/>
            <person name="Yoon J.-H."/>
        </authorList>
    </citation>
    <scope>NUCLEOTIDE SEQUENCE</scope>
    <source>
        <strain evidence="15">TSTF-M6</strain>
    </source>
</reference>
<feature type="transmembrane region" description="Helical" evidence="13">
    <location>
        <begin position="12"/>
        <end position="29"/>
    </location>
</feature>
<dbReference type="SUPFAM" id="SSF81342">
    <property type="entry name" value="Transmembrane di-heme cytochromes"/>
    <property type="match status" value="1"/>
</dbReference>
<keyword evidence="6 13" id="KW-0812">Transmembrane</keyword>
<evidence type="ECO:0000256" key="1">
    <source>
        <dbReference type="ARBA" id="ARBA00001970"/>
    </source>
</evidence>
<sequence>MSDSLRYSRKHMFLHWIIALLVAVQFFFAENMGAAFDAKLETASGGWTTGAAFHAILGASIGLLMLWRLMIRRTTDIPPPPAHAPDLIRTVSRATHWLFYAILIAMPVAGAIAWFSKLEWMAEVHDVTGKVLIALIVLHIAGAAYHHFIGGDKSVIHRMIPR</sequence>
<evidence type="ECO:0000256" key="13">
    <source>
        <dbReference type="SAM" id="Phobius"/>
    </source>
</evidence>
<keyword evidence="9 13" id="KW-1133">Transmembrane helix</keyword>
<proteinExistence type="inferred from homology"/>
<keyword evidence="16" id="KW-1185">Reference proteome</keyword>
<keyword evidence="4" id="KW-1003">Cell membrane</keyword>
<evidence type="ECO:0000256" key="2">
    <source>
        <dbReference type="ARBA" id="ARBA00004651"/>
    </source>
</evidence>
<keyword evidence="3" id="KW-0813">Transport</keyword>